<dbReference type="GO" id="GO:0006508">
    <property type="term" value="P:proteolysis"/>
    <property type="evidence" value="ECO:0007669"/>
    <property type="project" value="UniProtKB-KW"/>
</dbReference>
<dbReference type="OrthoDB" id="1735038at2759"/>
<evidence type="ECO:0000256" key="2">
    <source>
        <dbReference type="ARBA" id="ARBA00022670"/>
    </source>
</evidence>
<dbReference type="EMBL" id="KI517392">
    <property type="protein sequence ID" value="ESQ50653.1"/>
    <property type="molecule type" value="Genomic_DNA"/>
</dbReference>
<keyword evidence="3" id="KW-0732">Signal</keyword>
<dbReference type="STRING" id="72664.V4MDT3"/>
<proteinExistence type="inferred from homology"/>
<accession>V4MDT3</accession>
<dbReference type="Gramene" id="ESQ50653">
    <property type="protein sequence ID" value="ESQ50653"/>
    <property type="gene ID" value="EUTSA_v10022659mg"/>
</dbReference>
<dbReference type="Gene3D" id="3.40.50.1820">
    <property type="entry name" value="alpha/beta hydrolase"/>
    <property type="match status" value="2"/>
</dbReference>
<evidence type="ECO:0008006" key="8">
    <source>
        <dbReference type="Google" id="ProtNLM"/>
    </source>
</evidence>
<dbReference type="FunFam" id="3.40.50.1820:FF:000190">
    <property type="entry name" value="Prolyl carboxypeptidase like protein"/>
    <property type="match status" value="1"/>
</dbReference>
<dbReference type="GO" id="GO:0005773">
    <property type="term" value="C:vacuole"/>
    <property type="evidence" value="ECO:0007669"/>
    <property type="project" value="TreeGrafter"/>
</dbReference>
<dbReference type="KEGG" id="eus:EUTSA_v10022659mg"/>
<keyword evidence="4" id="KW-0378">Hydrolase</keyword>
<keyword evidence="5" id="KW-0325">Glycoprotein</keyword>
<dbReference type="Pfam" id="PF05577">
    <property type="entry name" value="Peptidase_S28"/>
    <property type="match status" value="1"/>
</dbReference>
<comment type="similarity">
    <text evidence="1">Belongs to the peptidase S28 family.</text>
</comment>
<dbReference type="PANTHER" id="PTHR11010:SF90">
    <property type="entry name" value="SERINE PROTEASE EDA2-RELATED"/>
    <property type="match status" value="1"/>
</dbReference>
<dbReference type="eggNOG" id="KOG2182">
    <property type="taxonomic scope" value="Eukaryota"/>
</dbReference>
<dbReference type="PANTHER" id="PTHR11010">
    <property type="entry name" value="PROTEASE S28 PRO-X CARBOXYPEPTIDASE-RELATED"/>
    <property type="match status" value="1"/>
</dbReference>
<sequence length="493" mass="55242">MSSELGFTLITTVTTIFAHLTLSNGLLHSGSVSHGVSKSDYYLTTDELWFNQTLDHYSPYDHRKFRQRYYEFLDNFRAPDGPVFLIICGEGPCSGIAKDYISVLAKKFEAGVVSLEHRYYGKSSPFNSLATENLKYLSSKQALFDLAAFRQYYQETLNVKLNRSSGGSENPWFVFGISYPGALSAWFRLKFPHLTCGSLASSAVVRAVYDFSEFDQQIGESAGQECKAALQETNKLLELGLKVNGKAVKALFNATDELDVDADFLYFTADAAVLAFQYGNSDKLCVPLVEAKKNGSDLVETYSKYVREYCMGVLGLRARPYSRKHLRNNVVTADSTYRLWWFQVCTELAYFQVSPTNDSVRSQQINTDYHLDLCKSLFGNGIYPEVDVTNVYYGGDRITATKIIFTNGSQDPWRHASKQTSSPELPSYIMNCHNCGHGTDLKGCPQSPMVIEGKSNNCSSPDAVNKVREQIVDHIDLWLSECRGSTRMYSVAS</sequence>
<dbReference type="GO" id="GO:0009561">
    <property type="term" value="P:megagametogenesis"/>
    <property type="evidence" value="ECO:0007669"/>
    <property type="project" value="EnsemblPlants"/>
</dbReference>
<dbReference type="Proteomes" id="UP000030689">
    <property type="component" value="Unassembled WGS sequence"/>
</dbReference>
<evidence type="ECO:0000256" key="4">
    <source>
        <dbReference type="ARBA" id="ARBA00022801"/>
    </source>
</evidence>
<keyword evidence="2" id="KW-0645">Protease</keyword>
<evidence type="ECO:0000313" key="6">
    <source>
        <dbReference type="EMBL" id="ESQ50653.1"/>
    </source>
</evidence>
<reference evidence="6 7" key="1">
    <citation type="journal article" date="2013" name="Front. Plant Sci.">
        <title>The Reference Genome of the Halophytic Plant Eutrema salsugineum.</title>
        <authorList>
            <person name="Yang R."/>
            <person name="Jarvis D.E."/>
            <person name="Chen H."/>
            <person name="Beilstein M.A."/>
            <person name="Grimwood J."/>
            <person name="Jenkins J."/>
            <person name="Shu S."/>
            <person name="Prochnik S."/>
            <person name="Xin M."/>
            <person name="Ma C."/>
            <person name="Schmutz J."/>
            <person name="Wing R.A."/>
            <person name="Mitchell-Olds T."/>
            <person name="Schumaker K.S."/>
            <person name="Wang X."/>
        </authorList>
    </citation>
    <scope>NUCLEOTIDE SEQUENCE [LARGE SCALE GENOMIC DNA]</scope>
</reference>
<name>V4MDT3_EUTSA</name>
<dbReference type="GO" id="GO:0070008">
    <property type="term" value="F:serine-type exopeptidase activity"/>
    <property type="evidence" value="ECO:0007669"/>
    <property type="project" value="InterPro"/>
</dbReference>
<evidence type="ECO:0000313" key="7">
    <source>
        <dbReference type="Proteomes" id="UP000030689"/>
    </source>
</evidence>
<dbReference type="SUPFAM" id="SSF53474">
    <property type="entry name" value="alpha/beta-Hydrolases"/>
    <property type="match status" value="1"/>
</dbReference>
<dbReference type="InterPro" id="IPR008758">
    <property type="entry name" value="Peptidase_S28"/>
</dbReference>
<dbReference type="InterPro" id="IPR029058">
    <property type="entry name" value="AB_hydrolase_fold"/>
</dbReference>
<organism evidence="6 7">
    <name type="scientific">Eutrema salsugineum</name>
    <name type="common">Saltwater cress</name>
    <name type="synonym">Sisymbrium salsugineum</name>
    <dbReference type="NCBI Taxonomy" id="72664"/>
    <lineage>
        <taxon>Eukaryota</taxon>
        <taxon>Viridiplantae</taxon>
        <taxon>Streptophyta</taxon>
        <taxon>Embryophyta</taxon>
        <taxon>Tracheophyta</taxon>
        <taxon>Spermatophyta</taxon>
        <taxon>Magnoliopsida</taxon>
        <taxon>eudicotyledons</taxon>
        <taxon>Gunneridae</taxon>
        <taxon>Pentapetalae</taxon>
        <taxon>rosids</taxon>
        <taxon>malvids</taxon>
        <taxon>Brassicales</taxon>
        <taxon>Brassicaceae</taxon>
        <taxon>Eutremeae</taxon>
        <taxon>Eutrema</taxon>
    </lineage>
</organism>
<evidence type="ECO:0000256" key="1">
    <source>
        <dbReference type="ARBA" id="ARBA00011079"/>
    </source>
</evidence>
<gene>
    <name evidence="6" type="ORF">EUTSA_v10022659mg</name>
</gene>
<dbReference type="AlphaFoldDB" id="V4MDT3"/>
<evidence type="ECO:0000256" key="5">
    <source>
        <dbReference type="ARBA" id="ARBA00023180"/>
    </source>
</evidence>
<dbReference type="OMA" id="CERFDVY"/>
<protein>
    <recommendedName>
        <fullName evidence="8">Serine carboxypeptidase S28 family protein</fullName>
    </recommendedName>
</protein>
<dbReference type="MEROPS" id="S28.A05"/>
<keyword evidence="7" id="KW-1185">Reference proteome</keyword>
<dbReference type="GO" id="GO:0008239">
    <property type="term" value="F:dipeptidyl-peptidase activity"/>
    <property type="evidence" value="ECO:0007669"/>
    <property type="project" value="TreeGrafter"/>
</dbReference>
<evidence type="ECO:0000256" key="3">
    <source>
        <dbReference type="ARBA" id="ARBA00022729"/>
    </source>
</evidence>